<dbReference type="AlphaFoldDB" id="A0AAE0H015"/>
<feature type="compositionally biased region" description="Acidic residues" evidence="1">
    <location>
        <begin position="200"/>
        <end position="219"/>
    </location>
</feature>
<reference evidence="2 3" key="1">
    <citation type="journal article" date="2015" name="Genome Biol. Evol.">
        <title>Comparative Genomics of a Bacterivorous Green Alga Reveals Evolutionary Causalities and Consequences of Phago-Mixotrophic Mode of Nutrition.</title>
        <authorList>
            <person name="Burns J.A."/>
            <person name="Paasch A."/>
            <person name="Narechania A."/>
            <person name="Kim E."/>
        </authorList>
    </citation>
    <scope>NUCLEOTIDE SEQUENCE [LARGE SCALE GENOMIC DNA]</scope>
    <source>
        <strain evidence="2 3">PLY_AMNH</strain>
    </source>
</reference>
<organism evidence="2 3">
    <name type="scientific">Cymbomonas tetramitiformis</name>
    <dbReference type="NCBI Taxonomy" id="36881"/>
    <lineage>
        <taxon>Eukaryota</taxon>
        <taxon>Viridiplantae</taxon>
        <taxon>Chlorophyta</taxon>
        <taxon>Pyramimonadophyceae</taxon>
        <taxon>Pyramimonadales</taxon>
        <taxon>Pyramimonadaceae</taxon>
        <taxon>Cymbomonas</taxon>
    </lineage>
</organism>
<evidence type="ECO:0000313" key="2">
    <source>
        <dbReference type="EMBL" id="KAK3287352.1"/>
    </source>
</evidence>
<name>A0AAE0H015_9CHLO</name>
<keyword evidence="3" id="KW-1185">Reference proteome</keyword>
<protein>
    <submittedName>
        <fullName evidence="2">Uncharacterized protein</fullName>
    </submittedName>
</protein>
<evidence type="ECO:0000256" key="1">
    <source>
        <dbReference type="SAM" id="MobiDB-lite"/>
    </source>
</evidence>
<proteinExistence type="predicted"/>
<gene>
    <name evidence="2" type="ORF">CYMTET_5133</name>
</gene>
<evidence type="ECO:0000313" key="3">
    <source>
        <dbReference type="Proteomes" id="UP001190700"/>
    </source>
</evidence>
<sequence>MIIKQDTLLLDINPILDFSIFPENRHTADALARWIRALGVPYTLTLAAYSLVTGDGASPNKKAAKILKAPYKVCLPHDLQRGVLVALGLTKGKTKPSENPEAAELIKKNGQMTGCFNKSAQLQKALQQDATQAEGENLCKAKVVLQAHAIRWGGFYKQLRRNRFLEGRMKLALTGDAYGLCGEEAADIVAYTTSLSTVAEEADSDSGDEEDQAQEEVSDTEQCALGQEEANYAEGKAFPMQHRCLLPTEWRTNNFFESVLTTPHDISQALQKPSGAGLDFGYLLLLSLNTQLQQKVVDVVVGGEQDEHWEPVAATALPAEVQRFRDILSREITTRCLTIDEHVALALKLNVEVDTSHTGLLCGKRAVLELMDAQYHRALRQRFSHIQAKKKKEVAAGAAGSATLAVADTTTAEAGAGAAAAGVGAAGAGTGASGAGTGGGGVSTVEEALARPAKRKKPSIGNMMASFRPAGVELGAVEKEIEEEKVTFEALNSVGNATYKDQFGDFDQIAFYNNIQVST</sequence>
<comment type="caution">
    <text evidence="2">The sequence shown here is derived from an EMBL/GenBank/DDBJ whole genome shotgun (WGS) entry which is preliminary data.</text>
</comment>
<dbReference type="EMBL" id="LGRX02000890">
    <property type="protein sequence ID" value="KAK3287352.1"/>
    <property type="molecule type" value="Genomic_DNA"/>
</dbReference>
<accession>A0AAE0H015</accession>
<feature type="region of interest" description="Disordered" evidence="1">
    <location>
        <begin position="199"/>
        <end position="220"/>
    </location>
</feature>
<dbReference type="Proteomes" id="UP001190700">
    <property type="component" value="Unassembled WGS sequence"/>
</dbReference>